<dbReference type="InterPro" id="IPR001971">
    <property type="entry name" value="Ribosomal_uS11"/>
</dbReference>
<accession>A0A6P1G9C1</accession>
<dbReference type="GO" id="GO:0019843">
    <property type="term" value="F:rRNA binding"/>
    <property type="evidence" value="ECO:0007669"/>
    <property type="project" value="UniProtKB-UniRule"/>
</dbReference>
<evidence type="ECO:0000256" key="5">
    <source>
        <dbReference type="ARBA" id="ARBA00023274"/>
    </source>
</evidence>
<name>A0A6P1G9C1_9RICK</name>
<reference evidence="9 10" key="2">
    <citation type="journal article" date="2020" name="MBio">
        <title>Isolation and Molecular Analysis of a Novel Neorickettsia Species That Causes Potomac Horse Fever.</title>
        <authorList>
            <person name="Teymournejad O."/>
            <person name="Lin M."/>
            <person name="Bekebrede H."/>
            <person name="Kamr A."/>
            <person name="Toribio R.E."/>
            <person name="Arroyo L.G."/>
            <person name="Baird J.D."/>
            <person name="Rikihisa Y."/>
        </authorList>
    </citation>
    <scope>NUCLEOTIDE SEQUENCE [LARGE SCALE GENOMIC DNA]</scope>
    <source>
        <strain evidence="9 10">Fin17</strain>
    </source>
</reference>
<dbReference type="InterPro" id="IPR018102">
    <property type="entry name" value="Ribosomal_uS11_CS"/>
</dbReference>
<keyword evidence="10" id="KW-1185">Reference proteome</keyword>
<dbReference type="SUPFAM" id="SSF53137">
    <property type="entry name" value="Translational machinery components"/>
    <property type="match status" value="1"/>
</dbReference>
<comment type="similarity">
    <text evidence="1 7 8">Belongs to the universal ribosomal protein uS11 family.</text>
</comment>
<dbReference type="GO" id="GO:0005840">
    <property type="term" value="C:ribosome"/>
    <property type="evidence" value="ECO:0007669"/>
    <property type="project" value="UniProtKB-KW"/>
</dbReference>
<evidence type="ECO:0000256" key="4">
    <source>
        <dbReference type="ARBA" id="ARBA00022980"/>
    </source>
</evidence>
<evidence type="ECO:0000256" key="8">
    <source>
        <dbReference type="RuleBase" id="RU003629"/>
    </source>
</evidence>
<gene>
    <name evidence="7 9" type="primary">rpsK</name>
    <name evidence="9" type="ORF">GP480_01150</name>
</gene>
<protein>
    <recommendedName>
        <fullName evidence="6 7">Small ribosomal subunit protein uS11</fullName>
    </recommendedName>
</protein>
<dbReference type="EMBL" id="CP047224">
    <property type="protein sequence ID" value="QHD65066.1"/>
    <property type="molecule type" value="Genomic_DNA"/>
</dbReference>
<dbReference type="Proteomes" id="UP000464912">
    <property type="component" value="Chromosome"/>
</dbReference>
<dbReference type="AlphaFoldDB" id="A0A6P1G9C1"/>
<organism evidence="9 10">
    <name type="scientific">Neorickettsia findlayensis</name>
    <dbReference type="NCBI Taxonomy" id="2686014"/>
    <lineage>
        <taxon>Bacteria</taxon>
        <taxon>Pseudomonadati</taxon>
        <taxon>Pseudomonadota</taxon>
        <taxon>Alphaproteobacteria</taxon>
        <taxon>Rickettsiales</taxon>
        <taxon>Anaplasmataceae</taxon>
        <taxon>Neorickettsia</taxon>
    </lineage>
</organism>
<evidence type="ECO:0000256" key="2">
    <source>
        <dbReference type="ARBA" id="ARBA00022730"/>
    </source>
</evidence>
<sequence length="120" mass="13104">MKEKKSIVSGNAHVIVTFNNVYITVTDHQGNVQGWASSGSVGFKGNKKSTAYAAQSVATTLMTKLKRIGLKILNVHLSGSNPIREAALRAIRNSGIVIISLQDMTPVPHNGVRLRRRRRV</sequence>
<keyword evidence="3 7" id="KW-0694">RNA-binding</keyword>
<dbReference type="HAMAP" id="MF_01310">
    <property type="entry name" value="Ribosomal_uS11"/>
    <property type="match status" value="1"/>
</dbReference>
<dbReference type="PANTHER" id="PTHR11759">
    <property type="entry name" value="40S RIBOSOMAL PROTEIN S14/30S RIBOSOMAL PROTEIN S11"/>
    <property type="match status" value="1"/>
</dbReference>
<evidence type="ECO:0000313" key="10">
    <source>
        <dbReference type="Proteomes" id="UP000464912"/>
    </source>
</evidence>
<keyword evidence="5 7" id="KW-0687">Ribonucleoprotein</keyword>
<evidence type="ECO:0000256" key="3">
    <source>
        <dbReference type="ARBA" id="ARBA00022884"/>
    </source>
</evidence>
<keyword evidence="2 7" id="KW-0699">rRNA-binding</keyword>
<evidence type="ECO:0000313" key="9">
    <source>
        <dbReference type="EMBL" id="QHD65066.1"/>
    </source>
</evidence>
<dbReference type="GO" id="GO:1990904">
    <property type="term" value="C:ribonucleoprotein complex"/>
    <property type="evidence" value="ECO:0007669"/>
    <property type="project" value="UniProtKB-KW"/>
</dbReference>
<dbReference type="GO" id="GO:0003735">
    <property type="term" value="F:structural constituent of ribosome"/>
    <property type="evidence" value="ECO:0007669"/>
    <property type="project" value="InterPro"/>
</dbReference>
<evidence type="ECO:0000256" key="6">
    <source>
        <dbReference type="ARBA" id="ARBA00035160"/>
    </source>
</evidence>
<proteinExistence type="inferred from homology"/>
<evidence type="ECO:0000256" key="1">
    <source>
        <dbReference type="ARBA" id="ARBA00006194"/>
    </source>
</evidence>
<dbReference type="Pfam" id="PF00411">
    <property type="entry name" value="Ribosomal_S11"/>
    <property type="match status" value="1"/>
</dbReference>
<dbReference type="InterPro" id="IPR036967">
    <property type="entry name" value="Ribosomal_uS11_sf"/>
</dbReference>
<reference evidence="9 10" key="1">
    <citation type="journal article" date="2020" name="MBio">
        <title>Erratum for Teymournejad et al., 'Isolation and Molecular Analysis of a Novel Neorickettsia Species That Causes Potomac Horse Fever'.</title>
        <authorList>
            <person name="Teymournejad O."/>
            <person name="Lin M."/>
            <person name="Bekebrede H."/>
            <person name="Kamr A."/>
            <person name="Toribio R.E."/>
            <person name="Arroyo L.G."/>
            <person name="Baird J.D."/>
            <person name="Rikihisa Y."/>
        </authorList>
    </citation>
    <scope>NUCLEOTIDE SEQUENCE [LARGE SCALE GENOMIC DNA]</scope>
    <source>
        <strain evidence="9 10">Fin17</strain>
    </source>
</reference>
<comment type="function">
    <text evidence="7">Located on the platform of the 30S subunit, it bridges several disparate RNA helices of the 16S rRNA. Forms part of the Shine-Dalgarno cleft in the 70S ribosome.</text>
</comment>
<dbReference type="Gene3D" id="3.30.420.80">
    <property type="entry name" value="Ribosomal protein S11"/>
    <property type="match status" value="1"/>
</dbReference>
<dbReference type="GO" id="GO:0006412">
    <property type="term" value="P:translation"/>
    <property type="evidence" value="ECO:0007669"/>
    <property type="project" value="UniProtKB-UniRule"/>
</dbReference>
<evidence type="ECO:0000256" key="7">
    <source>
        <dbReference type="HAMAP-Rule" id="MF_01310"/>
    </source>
</evidence>
<dbReference type="NCBIfam" id="TIGR03632">
    <property type="entry name" value="uS11_bact"/>
    <property type="match status" value="1"/>
</dbReference>
<dbReference type="NCBIfam" id="NF003698">
    <property type="entry name" value="PRK05309.1"/>
    <property type="match status" value="1"/>
</dbReference>
<dbReference type="InterPro" id="IPR019981">
    <property type="entry name" value="Ribosomal_uS11_bac-type"/>
</dbReference>
<dbReference type="KEGG" id="nef:GP480_01150"/>
<dbReference type="PIRSF" id="PIRSF002131">
    <property type="entry name" value="Ribosomal_S11"/>
    <property type="match status" value="1"/>
</dbReference>
<dbReference type="RefSeq" id="WP_067978947.1">
    <property type="nucleotide sequence ID" value="NZ_CP047224.1"/>
</dbReference>
<keyword evidence="4 7" id="KW-0689">Ribosomal protein</keyword>
<comment type="subunit">
    <text evidence="7">Part of the 30S ribosomal subunit. Interacts with proteins S7 and S18. Binds to IF-3.</text>
</comment>
<dbReference type="PROSITE" id="PS00054">
    <property type="entry name" value="RIBOSOMAL_S11"/>
    <property type="match status" value="1"/>
</dbReference>